<dbReference type="Gene3D" id="3.40.50.10160">
    <property type="entry name" value="MTH777-like"/>
    <property type="match status" value="1"/>
</dbReference>
<dbReference type="InterPro" id="IPR012033">
    <property type="entry name" value="UCP006600"/>
</dbReference>
<dbReference type="RefSeq" id="WP_128693106.1">
    <property type="nucleotide sequence ID" value="NZ_LHQS01000001.1"/>
</dbReference>
<reference evidence="1 2" key="1">
    <citation type="journal article" date="2015" name="Int. J. Syst. Evol. Microbiol.">
        <title>Methanoculleus taiwanensis sp. nov., a methanogen isolated from deep marine sediment at the deformation front area near Taiwan.</title>
        <authorList>
            <person name="Weng C.Y."/>
            <person name="Chen S.C."/>
            <person name="Lai M.C."/>
            <person name="Wu S.Y."/>
            <person name="Lin S."/>
            <person name="Yang T.F."/>
            <person name="Chen P.C."/>
        </authorList>
    </citation>
    <scope>NUCLEOTIDE SEQUENCE [LARGE SCALE GENOMIC DNA]</scope>
    <source>
        <strain evidence="1 2">CYW4</strain>
    </source>
</reference>
<dbReference type="PIRSF" id="PIRSF006600">
    <property type="entry name" value="UCP006600"/>
    <property type="match status" value="1"/>
</dbReference>
<dbReference type="Proteomes" id="UP000290932">
    <property type="component" value="Unassembled WGS sequence"/>
</dbReference>
<keyword evidence="2" id="KW-1185">Reference proteome</keyword>
<evidence type="ECO:0000313" key="2">
    <source>
        <dbReference type="Proteomes" id="UP000290932"/>
    </source>
</evidence>
<protein>
    <recommendedName>
        <fullName evidence="3">DUF1890 domain-containing protein</fullName>
    </recommendedName>
</protein>
<dbReference type="InterPro" id="IPR036608">
    <property type="entry name" value="MTH777-like_sf"/>
</dbReference>
<name>A0A498H5E8_9EURY</name>
<proteinExistence type="predicted"/>
<gene>
    <name evidence="1" type="ORF">ABH15_04235</name>
</gene>
<organism evidence="1 2">
    <name type="scientific">Methanoculleus taiwanensis</name>
    <dbReference type="NCBI Taxonomy" id="1550565"/>
    <lineage>
        <taxon>Archaea</taxon>
        <taxon>Methanobacteriati</taxon>
        <taxon>Methanobacteriota</taxon>
        <taxon>Stenosarchaea group</taxon>
        <taxon>Methanomicrobia</taxon>
        <taxon>Methanomicrobiales</taxon>
        <taxon>Methanomicrobiaceae</taxon>
        <taxon>Methanoculleus</taxon>
    </lineage>
</organism>
<dbReference type="SUPFAM" id="SSF75181">
    <property type="entry name" value="Hypothetical protein MTH777 (MT0777)"/>
    <property type="match status" value="1"/>
</dbReference>
<dbReference type="OrthoDB" id="144859at2157"/>
<sequence>MMEEKAGETALILLGCPQVPVQTSVALYCAYMLQQNGIRPIIAGTTAARKLLEVADPERHYAGTLEDLDTVIGEFAEKKRDVDYCFVFAHNDSGIAYAGTMAYLSKARLYVLLFGEHPEEVAAAITFPCEQVTVKATHNPMPMKKKIDEVIRWVAASKQ</sequence>
<dbReference type="Pfam" id="PF09001">
    <property type="entry name" value="DUF1890"/>
    <property type="match status" value="1"/>
</dbReference>
<evidence type="ECO:0008006" key="3">
    <source>
        <dbReference type="Google" id="ProtNLM"/>
    </source>
</evidence>
<evidence type="ECO:0000313" key="1">
    <source>
        <dbReference type="EMBL" id="RXE57315.1"/>
    </source>
</evidence>
<dbReference type="EMBL" id="LHQS01000001">
    <property type="protein sequence ID" value="RXE57315.1"/>
    <property type="molecule type" value="Genomic_DNA"/>
</dbReference>
<accession>A0A498H5E8</accession>
<dbReference type="AlphaFoldDB" id="A0A498H5E8"/>
<comment type="caution">
    <text evidence="1">The sequence shown here is derived from an EMBL/GenBank/DDBJ whole genome shotgun (WGS) entry which is preliminary data.</text>
</comment>